<dbReference type="Proteomes" id="UP001195483">
    <property type="component" value="Unassembled WGS sequence"/>
</dbReference>
<feature type="chain" id="PRO_5042144858" evidence="1">
    <location>
        <begin position="19"/>
        <end position="141"/>
    </location>
</feature>
<reference evidence="2" key="1">
    <citation type="journal article" date="2021" name="Genome Biol. Evol.">
        <title>A High-Quality Reference Genome for a Parasitic Bivalve with Doubly Uniparental Inheritance (Bivalvia: Unionida).</title>
        <authorList>
            <person name="Smith C.H."/>
        </authorList>
    </citation>
    <scope>NUCLEOTIDE SEQUENCE</scope>
    <source>
        <strain evidence="2">CHS0354</strain>
    </source>
</reference>
<organism evidence="2 3">
    <name type="scientific">Potamilus streckersoni</name>
    <dbReference type="NCBI Taxonomy" id="2493646"/>
    <lineage>
        <taxon>Eukaryota</taxon>
        <taxon>Metazoa</taxon>
        <taxon>Spiralia</taxon>
        <taxon>Lophotrochozoa</taxon>
        <taxon>Mollusca</taxon>
        <taxon>Bivalvia</taxon>
        <taxon>Autobranchia</taxon>
        <taxon>Heteroconchia</taxon>
        <taxon>Palaeoheterodonta</taxon>
        <taxon>Unionida</taxon>
        <taxon>Unionoidea</taxon>
        <taxon>Unionidae</taxon>
        <taxon>Ambleminae</taxon>
        <taxon>Lampsilini</taxon>
        <taxon>Potamilus</taxon>
    </lineage>
</organism>
<keyword evidence="3" id="KW-1185">Reference proteome</keyword>
<proteinExistence type="predicted"/>
<accession>A0AAE0SPF6</accession>
<name>A0AAE0SPF6_9BIVA</name>
<dbReference type="PANTHER" id="PTHR36902">
    <property type="entry name" value="ENRICHED IN SURFACE-LABELED PROTEOME PROTEIN 9"/>
    <property type="match status" value="1"/>
</dbReference>
<keyword evidence="1" id="KW-0732">Signal</keyword>
<evidence type="ECO:0000256" key="1">
    <source>
        <dbReference type="SAM" id="SignalP"/>
    </source>
</evidence>
<protein>
    <submittedName>
        <fullName evidence="2">Uncharacterized protein</fullName>
    </submittedName>
</protein>
<dbReference type="EMBL" id="JAEAOA010000272">
    <property type="protein sequence ID" value="KAK3595421.1"/>
    <property type="molecule type" value="Genomic_DNA"/>
</dbReference>
<reference evidence="2" key="2">
    <citation type="journal article" date="2021" name="Genome Biol. Evol.">
        <title>Developing a high-quality reference genome for a parasitic bivalve with doubly uniparental inheritance (Bivalvia: Unionida).</title>
        <authorList>
            <person name="Smith C.H."/>
        </authorList>
    </citation>
    <scope>NUCLEOTIDE SEQUENCE</scope>
    <source>
        <strain evidence="2">CHS0354</strain>
        <tissue evidence="2">Mantle</tissue>
    </source>
</reference>
<comment type="caution">
    <text evidence="2">The sequence shown here is derived from an EMBL/GenBank/DDBJ whole genome shotgun (WGS) entry which is preliminary data.</text>
</comment>
<dbReference type="PANTHER" id="PTHR36902:SF1">
    <property type="entry name" value="ENRICHED IN SURFACE-LABELED PROTEOME PROTEIN 9"/>
    <property type="match status" value="1"/>
</dbReference>
<dbReference type="AlphaFoldDB" id="A0AAE0SPF6"/>
<gene>
    <name evidence="2" type="ORF">CHS0354_003415</name>
</gene>
<feature type="signal peptide" evidence="1">
    <location>
        <begin position="1"/>
        <end position="18"/>
    </location>
</feature>
<reference evidence="2" key="3">
    <citation type="submission" date="2023-05" db="EMBL/GenBank/DDBJ databases">
        <authorList>
            <person name="Smith C.H."/>
        </authorList>
    </citation>
    <scope>NUCLEOTIDE SEQUENCE</scope>
    <source>
        <strain evidence="2">CHS0354</strain>
        <tissue evidence="2">Mantle</tissue>
    </source>
</reference>
<evidence type="ECO:0000313" key="2">
    <source>
        <dbReference type="EMBL" id="KAK3595421.1"/>
    </source>
</evidence>
<evidence type="ECO:0000313" key="3">
    <source>
        <dbReference type="Proteomes" id="UP001195483"/>
    </source>
</evidence>
<sequence length="141" mass="15884">MMQAVFLCTAVLLCVSHAQIAKHGKDNSICSDPIPPSTITSNKVKPNVTNQYHTRIECVIVNSNMTTDVHEYFDADNNRGMVRQMELGIEFYAWYDYDTNEFIGYYPTIVSLKVSCNILSHKGFQASIVPIPTNPQNFSTN</sequence>